<evidence type="ECO:0000256" key="4">
    <source>
        <dbReference type="ARBA" id="ARBA00023128"/>
    </source>
</evidence>
<accession>A0A6A5TBA8</accession>
<dbReference type="PROSITE" id="PS50137">
    <property type="entry name" value="DS_RBD"/>
    <property type="match status" value="1"/>
</dbReference>
<comment type="similarity">
    <text evidence="6">Belongs to the ribonuclease III family. Mitochondrion-specific ribosomal protein mL44 subfamily.</text>
</comment>
<dbReference type="FunFam" id="3.30.160.20:FF:000043">
    <property type="entry name" value="60S ribosomal protein L3"/>
    <property type="match status" value="1"/>
</dbReference>
<evidence type="ECO:0000256" key="3">
    <source>
        <dbReference type="ARBA" id="ARBA00022980"/>
    </source>
</evidence>
<dbReference type="Gene3D" id="1.10.1520.10">
    <property type="entry name" value="Ribonuclease III domain"/>
    <property type="match status" value="1"/>
</dbReference>
<dbReference type="PROSITE" id="PS50142">
    <property type="entry name" value="RNASE_3_2"/>
    <property type="match status" value="1"/>
</dbReference>
<dbReference type="EMBL" id="ML977036">
    <property type="protein sequence ID" value="KAF1949558.1"/>
    <property type="molecule type" value="Genomic_DNA"/>
</dbReference>
<dbReference type="GO" id="GO:0003735">
    <property type="term" value="F:structural constituent of ribosome"/>
    <property type="evidence" value="ECO:0007669"/>
    <property type="project" value="TreeGrafter"/>
</dbReference>
<evidence type="ECO:0000256" key="5">
    <source>
        <dbReference type="ARBA" id="ARBA00023274"/>
    </source>
</evidence>
<dbReference type="CDD" id="cd19873">
    <property type="entry name" value="DSRM_MRPL3_like"/>
    <property type="match status" value="1"/>
</dbReference>
<dbReference type="SUPFAM" id="SSF69065">
    <property type="entry name" value="RNase III domain-like"/>
    <property type="match status" value="1"/>
</dbReference>
<dbReference type="PANTHER" id="PTHR11207">
    <property type="entry name" value="RIBONUCLEASE III"/>
    <property type="match status" value="1"/>
</dbReference>
<keyword evidence="4" id="KW-0496">Mitochondrion</keyword>
<evidence type="ECO:0000313" key="13">
    <source>
        <dbReference type="Proteomes" id="UP000800035"/>
    </source>
</evidence>
<feature type="domain" description="DRBM" evidence="10">
    <location>
        <begin position="311"/>
        <end position="381"/>
    </location>
</feature>
<organism evidence="12 13">
    <name type="scientific">Byssothecium circinans</name>
    <dbReference type="NCBI Taxonomy" id="147558"/>
    <lineage>
        <taxon>Eukaryota</taxon>
        <taxon>Fungi</taxon>
        <taxon>Dikarya</taxon>
        <taxon>Ascomycota</taxon>
        <taxon>Pezizomycotina</taxon>
        <taxon>Dothideomycetes</taxon>
        <taxon>Pleosporomycetidae</taxon>
        <taxon>Pleosporales</taxon>
        <taxon>Massarineae</taxon>
        <taxon>Massarinaceae</taxon>
        <taxon>Byssothecium</taxon>
    </lineage>
</organism>
<dbReference type="SUPFAM" id="SSF54768">
    <property type="entry name" value="dsRNA-binding domain-like"/>
    <property type="match status" value="1"/>
</dbReference>
<evidence type="ECO:0000259" key="10">
    <source>
        <dbReference type="PROSITE" id="PS50137"/>
    </source>
</evidence>
<dbReference type="AlphaFoldDB" id="A0A6A5TBA8"/>
<evidence type="ECO:0000256" key="9">
    <source>
        <dbReference type="SAM" id="MobiDB-lite"/>
    </source>
</evidence>
<evidence type="ECO:0000256" key="2">
    <source>
        <dbReference type="ARBA" id="ARBA00022884"/>
    </source>
</evidence>
<evidence type="ECO:0000313" key="12">
    <source>
        <dbReference type="EMBL" id="KAF1949558.1"/>
    </source>
</evidence>
<dbReference type="InterPro" id="IPR000999">
    <property type="entry name" value="RNase_III_dom"/>
</dbReference>
<sequence>MKRIRVSSRATQLLARNAPRRPSCPYASVFQGTVAPHHHRIQARFQTTAAIPNAEELELESEEGAEASTLGKVPALRNGGFGRKPLRLERLPSPHPHAASHSIKLSALRSRLSLDPRFPLQTLARTLVHPSADPDPAFSNASLSVLGANLLGYYTTEWILCNYPRLPMSVVFAVQHAYIGPKALATIASEWGIEAAAEPGGEVDPGLLQFKRLKSGKELPAILRRQSPWKWNNTTTHKIVATDEFGSDHAPVSPHALTETAVPLEEAAQSFVRALIGALQLHLGSPLVKRFFRDHFLSRKLDLSSLFDFRTPTRDLSRLCAREGFEAPVARLISETGRLSRHPVFIVGVYSGKDKLGEGAGSSLDEARIRAAAAALKAWYLYRPIEVTLPSSMENELDTSKWKPNMVDCGEVIV</sequence>
<dbReference type="InterPro" id="IPR044443">
    <property type="entry name" value="Ribosomal_mL44_DSRM_fung"/>
</dbReference>
<reference evidence="12" key="1">
    <citation type="journal article" date="2020" name="Stud. Mycol.">
        <title>101 Dothideomycetes genomes: a test case for predicting lifestyles and emergence of pathogens.</title>
        <authorList>
            <person name="Haridas S."/>
            <person name="Albert R."/>
            <person name="Binder M."/>
            <person name="Bloem J."/>
            <person name="Labutti K."/>
            <person name="Salamov A."/>
            <person name="Andreopoulos B."/>
            <person name="Baker S."/>
            <person name="Barry K."/>
            <person name="Bills G."/>
            <person name="Bluhm B."/>
            <person name="Cannon C."/>
            <person name="Castanera R."/>
            <person name="Culley D."/>
            <person name="Daum C."/>
            <person name="Ezra D."/>
            <person name="Gonzalez J."/>
            <person name="Henrissat B."/>
            <person name="Kuo A."/>
            <person name="Liang C."/>
            <person name="Lipzen A."/>
            <person name="Lutzoni F."/>
            <person name="Magnuson J."/>
            <person name="Mondo S."/>
            <person name="Nolan M."/>
            <person name="Ohm R."/>
            <person name="Pangilinan J."/>
            <person name="Park H.-J."/>
            <person name="Ramirez L."/>
            <person name="Alfaro M."/>
            <person name="Sun H."/>
            <person name="Tritt A."/>
            <person name="Yoshinaga Y."/>
            <person name="Zwiers L.-H."/>
            <person name="Turgeon B."/>
            <person name="Goodwin S."/>
            <person name="Spatafora J."/>
            <person name="Crous P."/>
            <person name="Grigoriev I."/>
        </authorList>
    </citation>
    <scope>NUCLEOTIDE SEQUENCE</scope>
    <source>
        <strain evidence="12">CBS 675.92</strain>
    </source>
</reference>
<feature type="domain" description="RNase III" evidence="11">
    <location>
        <begin position="105"/>
        <end position="193"/>
    </location>
</feature>
<dbReference type="Pfam" id="PF22892">
    <property type="entry name" value="DSRM_MRPL44"/>
    <property type="match status" value="1"/>
</dbReference>
<keyword evidence="13" id="KW-1185">Reference proteome</keyword>
<dbReference type="GO" id="GO:0006396">
    <property type="term" value="P:RNA processing"/>
    <property type="evidence" value="ECO:0007669"/>
    <property type="project" value="InterPro"/>
</dbReference>
<dbReference type="OrthoDB" id="67027at2759"/>
<feature type="region of interest" description="Disordered" evidence="9">
    <location>
        <begin position="58"/>
        <end position="78"/>
    </location>
</feature>
<keyword evidence="2 8" id="KW-0694">RNA-binding</keyword>
<dbReference type="InterPro" id="IPR014720">
    <property type="entry name" value="dsRBD_dom"/>
</dbReference>
<keyword evidence="3" id="KW-0689">Ribosomal protein</keyword>
<dbReference type="GO" id="GO:0003725">
    <property type="term" value="F:double-stranded RNA binding"/>
    <property type="evidence" value="ECO:0007669"/>
    <property type="project" value="InterPro"/>
</dbReference>
<dbReference type="Proteomes" id="UP000800035">
    <property type="component" value="Unassembled WGS sequence"/>
</dbReference>
<proteinExistence type="inferred from homology"/>
<dbReference type="InterPro" id="IPR036389">
    <property type="entry name" value="RNase_III_sf"/>
</dbReference>
<evidence type="ECO:0000259" key="11">
    <source>
        <dbReference type="PROSITE" id="PS50142"/>
    </source>
</evidence>
<evidence type="ECO:0000256" key="7">
    <source>
        <dbReference type="ARBA" id="ARBA00035187"/>
    </source>
</evidence>
<dbReference type="GO" id="GO:0005739">
    <property type="term" value="C:mitochondrion"/>
    <property type="evidence" value="ECO:0007669"/>
    <property type="project" value="TreeGrafter"/>
</dbReference>
<gene>
    <name evidence="12" type="ORF">CC80DRAFT_457357</name>
</gene>
<dbReference type="SMART" id="SM00358">
    <property type="entry name" value="DSRM"/>
    <property type="match status" value="1"/>
</dbReference>
<dbReference type="InterPro" id="IPR044444">
    <property type="entry name" value="Ribosomal_mL44_DSRM_metazoa"/>
</dbReference>
<name>A0A6A5TBA8_9PLEO</name>
<dbReference type="Gene3D" id="3.30.160.20">
    <property type="match status" value="1"/>
</dbReference>
<protein>
    <recommendedName>
        <fullName evidence="7">Large ribosomal subunit protein mL44</fullName>
    </recommendedName>
</protein>
<dbReference type="GO" id="GO:0004525">
    <property type="term" value="F:ribonuclease III activity"/>
    <property type="evidence" value="ECO:0007669"/>
    <property type="project" value="InterPro"/>
</dbReference>
<keyword evidence="5" id="KW-0687">Ribonucleoprotein</keyword>
<evidence type="ECO:0000256" key="1">
    <source>
        <dbReference type="ARBA" id="ARBA00004173"/>
    </source>
</evidence>
<evidence type="ECO:0000256" key="8">
    <source>
        <dbReference type="PROSITE-ProRule" id="PRU00266"/>
    </source>
</evidence>
<dbReference type="SMART" id="SM00535">
    <property type="entry name" value="RIBOc"/>
    <property type="match status" value="1"/>
</dbReference>
<dbReference type="PANTHER" id="PTHR11207:SF32">
    <property type="entry name" value="LARGE RIBOSOMAL SUBUNIT PROTEIN ML44"/>
    <property type="match status" value="1"/>
</dbReference>
<comment type="subcellular location">
    <subcellularLocation>
        <location evidence="1">Mitochondrion</location>
    </subcellularLocation>
</comment>
<evidence type="ECO:0000256" key="6">
    <source>
        <dbReference type="ARBA" id="ARBA00024034"/>
    </source>
</evidence>